<dbReference type="EMBL" id="JACSQL010000001">
    <property type="protein sequence ID" value="MBD7966784.1"/>
    <property type="molecule type" value="Genomic_DNA"/>
</dbReference>
<dbReference type="Proteomes" id="UP000608071">
    <property type="component" value="Unassembled WGS sequence"/>
</dbReference>
<name>A0ABR8STU8_9BACL</name>
<organism evidence="1 2">
    <name type="scientific">Paenibacillus gallinarum</name>
    <dbReference type="NCBI Taxonomy" id="2762232"/>
    <lineage>
        <taxon>Bacteria</taxon>
        <taxon>Bacillati</taxon>
        <taxon>Bacillota</taxon>
        <taxon>Bacilli</taxon>
        <taxon>Bacillales</taxon>
        <taxon>Paenibacillaceae</taxon>
        <taxon>Paenibacillus</taxon>
    </lineage>
</organism>
<sequence>MNNKWKNLILILTSILLIFGTLQAKKKYAQYQNTHRYVLSLMNHELVTNGMSNYSELNRLLKELDRGRISMTQFESGLLDVVKDLDRAELAEYTLANTHWNYTYDQPIGANDITGFLTYISYKLKYIALSDHDEAKVEAVKELKEIFLTMENNLDQERMISGNYPSIKNSWTAAMKAVYKEHGDSDLVKSFFENNERYTK</sequence>
<gene>
    <name evidence="1" type="ORF">H9647_01785</name>
</gene>
<evidence type="ECO:0000313" key="1">
    <source>
        <dbReference type="EMBL" id="MBD7966784.1"/>
    </source>
</evidence>
<protein>
    <submittedName>
        <fullName evidence="1">Uncharacterized protein</fullName>
    </submittedName>
</protein>
<evidence type="ECO:0000313" key="2">
    <source>
        <dbReference type="Proteomes" id="UP000608071"/>
    </source>
</evidence>
<comment type="caution">
    <text evidence="1">The sequence shown here is derived from an EMBL/GenBank/DDBJ whole genome shotgun (WGS) entry which is preliminary data.</text>
</comment>
<proteinExistence type="predicted"/>
<keyword evidence="2" id="KW-1185">Reference proteome</keyword>
<accession>A0ABR8STU8</accession>
<dbReference type="RefSeq" id="WP_191797632.1">
    <property type="nucleotide sequence ID" value="NZ_JACSQL010000001.1"/>
</dbReference>
<reference evidence="1 2" key="1">
    <citation type="submission" date="2020-08" db="EMBL/GenBank/DDBJ databases">
        <title>A Genomic Blueprint of the Chicken Gut Microbiome.</title>
        <authorList>
            <person name="Gilroy R."/>
            <person name="Ravi A."/>
            <person name="Getino M."/>
            <person name="Pursley I."/>
            <person name="Horton D.L."/>
            <person name="Alikhan N.-F."/>
            <person name="Baker D."/>
            <person name="Gharbi K."/>
            <person name="Hall N."/>
            <person name="Watson M."/>
            <person name="Adriaenssens E.M."/>
            <person name="Foster-Nyarko E."/>
            <person name="Jarju S."/>
            <person name="Secka A."/>
            <person name="Antonio M."/>
            <person name="Oren A."/>
            <person name="Chaudhuri R."/>
            <person name="La Ragione R.M."/>
            <person name="Hildebrand F."/>
            <person name="Pallen M.J."/>
        </authorList>
    </citation>
    <scope>NUCLEOTIDE SEQUENCE [LARGE SCALE GENOMIC DNA]</scope>
    <source>
        <strain evidence="1 2">Sa2BVA9</strain>
    </source>
</reference>